<dbReference type="Pfam" id="PF13416">
    <property type="entry name" value="SBP_bac_8"/>
    <property type="match status" value="1"/>
</dbReference>
<evidence type="ECO:0000256" key="1">
    <source>
        <dbReference type="SAM" id="SignalP"/>
    </source>
</evidence>
<dbReference type="SUPFAM" id="SSF53850">
    <property type="entry name" value="Periplasmic binding protein-like II"/>
    <property type="match status" value="1"/>
</dbReference>
<keyword evidence="1" id="KW-0732">Signal</keyword>
<dbReference type="Gene3D" id="3.40.190.10">
    <property type="entry name" value="Periplasmic binding protein-like II"/>
    <property type="match status" value="1"/>
</dbReference>
<dbReference type="PROSITE" id="PS51257">
    <property type="entry name" value="PROKAR_LIPOPROTEIN"/>
    <property type="match status" value="1"/>
</dbReference>
<evidence type="ECO:0000313" key="3">
    <source>
        <dbReference type="Proteomes" id="UP000439550"/>
    </source>
</evidence>
<evidence type="ECO:0000313" key="2">
    <source>
        <dbReference type="EMBL" id="MQW39969.1"/>
    </source>
</evidence>
<gene>
    <name evidence="2" type="ORF">GHI93_08520</name>
</gene>
<dbReference type="InterPro" id="IPR006059">
    <property type="entry name" value="SBP"/>
</dbReference>
<name>A0A7X2D0J5_9LACT</name>
<dbReference type="EMBL" id="WITJ01000011">
    <property type="protein sequence ID" value="MQW39969.1"/>
    <property type="molecule type" value="Genomic_DNA"/>
</dbReference>
<sequence length="435" mass="46480">MKLSKVIAGVAISTAAITLLAGCGASKATKDQNVKEITVWAWDDTYNVPAVKEAAKVWGNKDVKVKVISMSQDQIVQKLNTDLASGSSAGLPNIVLTEDYRIQGYLKSYPDAFKDLTKIVKKDDFATYKFAVNSIGDKIYGVPFDSGVTGWFYRTDLLKQAGYTAADMNKMSWDQFIQVAKDVKSKTGKALISLDPSDLGMIRTIMQEDGKWYTGKDGKTVTIKGNDALKYGLQLEATLLKEGLADKVSGWTAGQQAVQSGAAASAVSGSWYSSTITAAKDLSGKWAVAPTPALPASLGGKAGQTYASNSGGAGWYVLKNVAGAKTAEDFLGKTFASNKELMGTLANKIGLVSTMKSAASTSVYQTPNEFYGGQKTLADFSKWMQVVPSVNYGDQTYAIESTMTGALQDVMKGKNIDTVLADYQKQVESQVANAK</sequence>
<dbReference type="PANTHER" id="PTHR43649">
    <property type="entry name" value="ARABINOSE-BINDING PROTEIN-RELATED"/>
    <property type="match status" value="1"/>
</dbReference>
<proteinExistence type="predicted"/>
<dbReference type="RefSeq" id="WP_153496636.1">
    <property type="nucleotide sequence ID" value="NZ_CBCRWP010000010.1"/>
</dbReference>
<organism evidence="2 3">
    <name type="scientific">Lactococcus hircilactis</name>
    <dbReference type="NCBI Taxonomy" id="1494462"/>
    <lineage>
        <taxon>Bacteria</taxon>
        <taxon>Bacillati</taxon>
        <taxon>Bacillota</taxon>
        <taxon>Bacilli</taxon>
        <taxon>Lactobacillales</taxon>
        <taxon>Streptococcaceae</taxon>
        <taxon>Lactococcus</taxon>
    </lineage>
</organism>
<feature type="chain" id="PRO_5038444896" evidence="1">
    <location>
        <begin position="22"/>
        <end position="435"/>
    </location>
</feature>
<dbReference type="AlphaFoldDB" id="A0A7X2D0J5"/>
<dbReference type="Proteomes" id="UP000439550">
    <property type="component" value="Unassembled WGS sequence"/>
</dbReference>
<comment type="caution">
    <text evidence="2">The sequence shown here is derived from an EMBL/GenBank/DDBJ whole genome shotgun (WGS) entry which is preliminary data.</text>
</comment>
<accession>A0A7X2D0J5</accession>
<keyword evidence="3" id="KW-1185">Reference proteome</keyword>
<reference evidence="2 3" key="1">
    <citation type="submission" date="2019-10" db="EMBL/GenBank/DDBJ databases">
        <authorList>
            <person name="Dong K."/>
        </authorList>
    </citation>
    <scope>NUCLEOTIDE SEQUENCE [LARGE SCALE GENOMIC DNA]</scope>
    <source>
        <strain evidence="2 3">DSM 28960</strain>
    </source>
</reference>
<dbReference type="PANTHER" id="PTHR43649:SF32">
    <property type="entry name" value="SUGAR BINDING SECRETED PROTEIN"/>
    <property type="match status" value="1"/>
</dbReference>
<feature type="signal peptide" evidence="1">
    <location>
        <begin position="1"/>
        <end position="21"/>
    </location>
</feature>
<dbReference type="InterPro" id="IPR050490">
    <property type="entry name" value="Bact_solute-bd_prot1"/>
</dbReference>
<dbReference type="OrthoDB" id="9768630at2"/>
<protein>
    <submittedName>
        <fullName evidence="2">Extracellular solute-binding protein</fullName>
    </submittedName>
</protein>